<keyword evidence="1" id="KW-0472">Membrane</keyword>
<accession>A0A5A5TEA2</accession>
<dbReference type="Proteomes" id="UP000322530">
    <property type="component" value="Unassembled WGS sequence"/>
</dbReference>
<reference evidence="2 3" key="1">
    <citation type="submission" date="2019-01" db="EMBL/GenBank/DDBJ databases">
        <title>Draft genome sequence of Dictyobacter sp. Uno17.</title>
        <authorList>
            <person name="Wang C.M."/>
            <person name="Zheng Y."/>
            <person name="Sakai Y."/>
            <person name="Abe K."/>
            <person name="Yokota A."/>
            <person name="Yabe S."/>
        </authorList>
    </citation>
    <scope>NUCLEOTIDE SEQUENCE [LARGE SCALE GENOMIC DNA]</scope>
    <source>
        <strain evidence="2 3">Uno17</strain>
    </source>
</reference>
<name>A0A5A5TEA2_9CHLR</name>
<evidence type="ECO:0000313" key="2">
    <source>
        <dbReference type="EMBL" id="GCF09880.1"/>
    </source>
</evidence>
<dbReference type="RefSeq" id="WP_149402788.1">
    <property type="nucleotide sequence ID" value="NZ_BIXY01000053.1"/>
</dbReference>
<dbReference type="OrthoDB" id="161090at2"/>
<protein>
    <submittedName>
        <fullName evidence="2">Uncharacterized protein</fullName>
    </submittedName>
</protein>
<comment type="caution">
    <text evidence="2">The sequence shown here is derived from an EMBL/GenBank/DDBJ whole genome shotgun (WGS) entry which is preliminary data.</text>
</comment>
<dbReference type="EMBL" id="BIXY01000053">
    <property type="protein sequence ID" value="GCF09880.1"/>
    <property type="molecule type" value="Genomic_DNA"/>
</dbReference>
<feature type="transmembrane region" description="Helical" evidence="1">
    <location>
        <begin position="82"/>
        <end position="108"/>
    </location>
</feature>
<gene>
    <name evidence="2" type="ORF">KDI_34440</name>
</gene>
<proteinExistence type="predicted"/>
<dbReference type="AlphaFoldDB" id="A0A5A5TEA2"/>
<keyword evidence="1" id="KW-1133">Transmembrane helix</keyword>
<organism evidence="2 3">
    <name type="scientific">Dictyobacter arantiisoli</name>
    <dbReference type="NCBI Taxonomy" id="2014874"/>
    <lineage>
        <taxon>Bacteria</taxon>
        <taxon>Bacillati</taxon>
        <taxon>Chloroflexota</taxon>
        <taxon>Ktedonobacteria</taxon>
        <taxon>Ktedonobacterales</taxon>
        <taxon>Dictyobacteraceae</taxon>
        <taxon>Dictyobacter</taxon>
    </lineage>
</organism>
<sequence length="201" mass="21227">MQDSEKHYSNSRPAFDYGNDSSLEEGSLASTSFPPHGLRNALGIGILGGLLTVVISIGTTLSNTSLFRTAASQGDNMSLGTAQTILGLSCLNYTLALLVAFGVGFLVGKKSVRRLYGFYAGALVGAVSYIGGIVLQYIPNYPGRLTNTATASSTTASGILLLVVFVLVWALIGALISLWGTQTATRKHPYYLAKKAQQEVE</sequence>
<feature type="transmembrane region" description="Helical" evidence="1">
    <location>
        <begin position="158"/>
        <end position="179"/>
    </location>
</feature>
<keyword evidence="1" id="KW-0812">Transmembrane</keyword>
<evidence type="ECO:0000313" key="3">
    <source>
        <dbReference type="Proteomes" id="UP000322530"/>
    </source>
</evidence>
<keyword evidence="3" id="KW-1185">Reference proteome</keyword>
<evidence type="ECO:0000256" key="1">
    <source>
        <dbReference type="SAM" id="Phobius"/>
    </source>
</evidence>
<feature type="transmembrane region" description="Helical" evidence="1">
    <location>
        <begin position="115"/>
        <end position="138"/>
    </location>
</feature>
<feature type="transmembrane region" description="Helical" evidence="1">
    <location>
        <begin position="41"/>
        <end position="62"/>
    </location>
</feature>